<feature type="transmembrane region" description="Helical" evidence="6">
    <location>
        <begin position="115"/>
        <end position="140"/>
    </location>
</feature>
<keyword evidence="4 6" id="KW-1133">Transmembrane helix</keyword>
<dbReference type="InterPro" id="IPR004752">
    <property type="entry name" value="AmpG_permease/AT-1"/>
</dbReference>
<feature type="transmembrane region" description="Helical" evidence="6">
    <location>
        <begin position="196"/>
        <end position="225"/>
    </location>
</feature>
<evidence type="ECO:0000313" key="8">
    <source>
        <dbReference type="EMBL" id="KTD82784.1"/>
    </source>
</evidence>
<accession>A0A0W1ANF7</accession>
<dbReference type="PANTHER" id="PTHR12778:SF10">
    <property type="entry name" value="MAJOR FACILITATOR SUPERFAMILY DOMAIN-CONTAINING PROTEIN 3"/>
    <property type="match status" value="1"/>
</dbReference>
<comment type="subcellular location">
    <subcellularLocation>
        <location evidence="1">Membrane</location>
        <topology evidence="1">Multi-pass membrane protein</topology>
    </subcellularLocation>
</comment>
<gene>
    <name evidence="8" type="ORF">Lwal_0262</name>
</gene>
<feature type="transmembrane region" description="Helical" evidence="6">
    <location>
        <begin position="329"/>
        <end position="350"/>
    </location>
</feature>
<dbReference type="PATRIC" id="fig|66969.6.peg.286"/>
<dbReference type="SUPFAM" id="SSF103473">
    <property type="entry name" value="MFS general substrate transporter"/>
    <property type="match status" value="1"/>
</dbReference>
<keyword evidence="5 6" id="KW-0472">Membrane</keyword>
<dbReference type="InterPro" id="IPR020846">
    <property type="entry name" value="MFS_dom"/>
</dbReference>
<feature type="transmembrane region" description="Helical" evidence="6">
    <location>
        <begin position="55"/>
        <end position="76"/>
    </location>
</feature>
<dbReference type="AlphaFoldDB" id="A0A0W1ANF7"/>
<dbReference type="InterPro" id="IPR036259">
    <property type="entry name" value="MFS_trans_sf"/>
</dbReference>
<dbReference type="STRING" id="66969.Lwal_0262"/>
<feature type="transmembrane region" description="Helical" evidence="6">
    <location>
        <begin position="292"/>
        <end position="317"/>
    </location>
</feature>
<keyword evidence="2" id="KW-0813">Transport</keyword>
<feature type="transmembrane region" description="Helical" evidence="6">
    <location>
        <begin position="237"/>
        <end position="259"/>
    </location>
</feature>
<feature type="transmembrane region" description="Helical" evidence="6">
    <location>
        <begin position="356"/>
        <end position="375"/>
    </location>
</feature>
<keyword evidence="3 6" id="KW-0812">Transmembrane</keyword>
<dbReference type="PANTHER" id="PTHR12778">
    <property type="entry name" value="SOLUTE CARRIER FAMILY 33 ACETYL-COA TRANSPORTER -RELATED"/>
    <property type="match status" value="1"/>
</dbReference>
<dbReference type="Gene3D" id="1.20.1250.20">
    <property type="entry name" value="MFS general substrate transporter like domains"/>
    <property type="match status" value="1"/>
</dbReference>
<sequence length="401" mass="44012">MALISSTLQAWYASSGMSVLATGTLSLVSIPYAYRFFWGPILDRYSLFAIGKRRSWILTMQLFLLLGFNVMAWYSPYQYTKLMAILALVLACFSATQDVAIDAHRAEYLPPSEHALGASLAVFGYRLALLLSGGLALIMAEKLGWGFTYRFMGLAMAVGMFAILFSKEPEVEIHDRGNFVSSFIMPVKELLSRPGIIYLFIFIFCYKLGEAFTTTTSGIVMPFLIQGIGFSLETIGYINKMLGIAAILAGGLVAGFLLLRYSLYRSLLIFGLLQALTNILFVLLALTGKSVVLLAVAVFSDNFIAGMGSTALVALFMRLVNKQYTGTQFSILVALSTLPRIISGPVAAAIQMEIGWVGLYELSVLSALIFIPFLIRIKGLTKVRMLESSEIEKTGELNPTR</sequence>
<feature type="transmembrane region" description="Helical" evidence="6">
    <location>
        <begin position="12"/>
        <end position="34"/>
    </location>
</feature>
<evidence type="ECO:0000256" key="5">
    <source>
        <dbReference type="ARBA" id="ARBA00023136"/>
    </source>
</evidence>
<dbReference type="InterPro" id="IPR011701">
    <property type="entry name" value="MFS"/>
</dbReference>
<feature type="transmembrane region" description="Helical" evidence="6">
    <location>
        <begin position="146"/>
        <end position="166"/>
    </location>
</feature>
<evidence type="ECO:0000313" key="9">
    <source>
        <dbReference type="Proteomes" id="UP000054729"/>
    </source>
</evidence>
<organism evidence="8 9">
    <name type="scientific">Legionella waltersii</name>
    <dbReference type="NCBI Taxonomy" id="66969"/>
    <lineage>
        <taxon>Bacteria</taxon>
        <taxon>Pseudomonadati</taxon>
        <taxon>Pseudomonadota</taxon>
        <taxon>Gammaproteobacteria</taxon>
        <taxon>Legionellales</taxon>
        <taxon>Legionellaceae</taxon>
        <taxon>Legionella</taxon>
    </lineage>
</organism>
<comment type="caution">
    <text evidence="8">The sequence shown here is derived from an EMBL/GenBank/DDBJ whole genome shotgun (WGS) entry which is preliminary data.</text>
</comment>
<evidence type="ECO:0000259" key="7">
    <source>
        <dbReference type="PROSITE" id="PS50850"/>
    </source>
</evidence>
<feature type="transmembrane region" description="Helical" evidence="6">
    <location>
        <begin position="82"/>
        <end position="103"/>
    </location>
</feature>
<proteinExistence type="predicted"/>
<keyword evidence="9" id="KW-1185">Reference proteome</keyword>
<dbReference type="GO" id="GO:0016020">
    <property type="term" value="C:membrane"/>
    <property type="evidence" value="ECO:0007669"/>
    <property type="project" value="UniProtKB-SubCell"/>
</dbReference>
<evidence type="ECO:0000256" key="4">
    <source>
        <dbReference type="ARBA" id="ARBA00022989"/>
    </source>
</evidence>
<name>A0A0W1ANF7_9GAMM</name>
<dbReference type="PROSITE" id="PS50850">
    <property type="entry name" value="MFS"/>
    <property type="match status" value="1"/>
</dbReference>
<reference evidence="8 9" key="1">
    <citation type="submission" date="2015-11" db="EMBL/GenBank/DDBJ databases">
        <title>Genomic analysis of 38 Legionella species identifies large and diverse effector repertoires.</title>
        <authorList>
            <person name="Burstein D."/>
            <person name="Amaro F."/>
            <person name="Zusman T."/>
            <person name="Lifshitz Z."/>
            <person name="Cohen O."/>
            <person name="Gilbert J.A."/>
            <person name="Pupko T."/>
            <person name="Shuman H.A."/>
            <person name="Segal G."/>
        </authorList>
    </citation>
    <scope>NUCLEOTIDE SEQUENCE [LARGE SCALE GENOMIC DNA]</scope>
    <source>
        <strain evidence="8 9">ATCC 51914</strain>
    </source>
</reference>
<evidence type="ECO:0000256" key="2">
    <source>
        <dbReference type="ARBA" id="ARBA00022448"/>
    </source>
</evidence>
<dbReference type="GO" id="GO:0022857">
    <property type="term" value="F:transmembrane transporter activity"/>
    <property type="evidence" value="ECO:0007669"/>
    <property type="project" value="InterPro"/>
</dbReference>
<dbReference type="EMBL" id="LNZB01000006">
    <property type="protein sequence ID" value="KTD82784.1"/>
    <property type="molecule type" value="Genomic_DNA"/>
</dbReference>
<dbReference type="Pfam" id="PF07690">
    <property type="entry name" value="MFS_1"/>
    <property type="match status" value="1"/>
</dbReference>
<evidence type="ECO:0000256" key="3">
    <source>
        <dbReference type="ARBA" id="ARBA00022692"/>
    </source>
</evidence>
<dbReference type="Proteomes" id="UP000054729">
    <property type="component" value="Unassembled WGS sequence"/>
</dbReference>
<evidence type="ECO:0000256" key="1">
    <source>
        <dbReference type="ARBA" id="ARBA00004141"/>
    </source>
</evidence>
<feature type="transmembrane region" description="Helical" evidence="6">
    <location>
        <begin position="266"/>
        <end position="286"/>
    </location>
</feature>
<evidence type="ECO:0000256" key="6">
    <source>
        <dbReference type="SAM" id="Phobius"/>
    </source>
</evidence>
<feature type="domain" description="Major facilitator superfamily (MFS) profile" evidence="7">
    <location>
        <begin position="1"/>
        <end position="384"/>
    </location>
</feature>
<protein>
    <submittedName>
        <fullName evidence="8">Beta lactamase induction signal transducer AmpG</fullName>
    </submittedName>
</protein>